<evidence type="ECO:0000256" key="1">
    <source>
        <dbReference type="SAM" id="MobiDB-lite"/>
    </source>
</evidence>
<sequence>MVCGTWDQLGAFWPNSNETNGGSPVGPPEPVFGQKLKRPKMTKNSQNLELAQGPKTFNLAISGHSTQDSNHGLWEAPEALSHFQ</sequence>
<dbReference type="AlphaFoldDB" id="A0A9Q3FVA8"/>
<dbReference type="Proteomes" id="UP000765509">
    <property type="component" value="Unassembled WGS sequence"/>
</dbReference>
<protein>
    <submittedName>
        <fullName evidence="2">Uncharacterized protein</fullName>
    </submittedName>
</protein>
<evidence type="ECO:0000313" key="2">
    <source>
        <dbReference type="EMBL" id="MBW0545864.1"/>
    </source>
</evidence>
<reference evidence="2" key="1">
    <citation type="submission" date="2021-03" db="EMBL/GenBank/DDBJ databases">
        <title>Draft genome sequence of rust myrtle Austropuccinia psidii MF-1, a brazilian biotype.</title>
        <authorList>
            <person name="Quecine M.C."/>
            <person name="Pachon D.M.R."/>
            <person name="Bonatelli M.L."/>
            <person name="Correr F.H."/>
            <person name="Franceschini L.M."/>
            <person name="Leite T.F."/>
            <person name="Margarido G.R.A."/>
            <person name="Almeida C.A."/>
            <person name="Ferrarezi J.A."/>
            <person name="Labate C.A."/>
        </authorList>
    </citation>
    <scope>NUCLEOTIDE SEQUENCE</scope>
    <source>
        <strain evidence="2">MF-1</strain>
    </source>
</reference>
<organism evidence="2 3">
    <name type="scientific">Austropuccinia psidii MF-1</name>
    <dbReference type="NCBI Taxonomy" id="1389203"/>
    <lineage>
        <taxon>Eukaryota</taxon>
        <taxon>Fungi</taxon>
        <taxon>Dikarya</taxon>
        <taxon>Basidiomycota</taxon>
        <taxon>Pucciniomycotina</taxon>
        <taxon>Pucciniomycetes</taxon>
        <taxon>Pucciniales</taxon>
        <taxon>Sphaerophragmiaceae</taxon>
        <taxon>Austropuccinia</taxon>
    </lineage>
</organism>
<proteinExistence type="predicted"/>
<dbReference type="EMBL" id="AVOT02050821">
    <property type="protein sequence ID" value="MBW0545864.1"/>
    <property type="molecule type" value="Genomic_DNA"/>
</dbReference>
<comment type="caution">
    <text evidence="2">The sequence shown here is derived from an EMBL/GenBank/DDBJ whole genome shotgun (WGS) entry which is preliminary data.</text>
</comment>
<feature type="region of interest" description="Disordered" evidence="1">
    <location>
        <begin position="13"/>
        <end position="33"/>
    </location>
</feature>
<gene>
    <name evidence="2" type="ORF">O181_085579</name>
</gene>
<keyword evidence="3" id="KW-1185">Reference proteome</keyword>
<evidence type="ECO:0000313" key="3">
    <source>
        <dbReference type="Proteomes" id="UP000765509"/>
    </source>
</evidence>
<feature type="region of interest" description="Disordered" evidence="1">
    <location>
        <begin position="61"/>
        <end position="84"/>
    </location>
</feature>
<accession>A0A9Q3FVA8</accession>
<name>A0A9Q3FVA8_9BASI</name>